<evidence type="ECO:0000313" key="2">
    <source>
        <dbReference type="EMBL" id="KCW60749.1"/>
    </source>
</evidence>
<keyword evidence="1" id="KW-0812">Transmembrane</keyword>
<name>A0A059B3Z1_EUCGR</name>
<keyword evidence="1" id="KW-1133">Transmembrane helix</keyword>
<keyword evidence="1" id="KW-0472">Membrane</keyword>
<dbReference type="InParanoid" id="A0A059B3Z1"/>
<reference evidence="2" key="1">
    <citation type="submission" date="2013-07" db="EMBL/GenBank/DDBJ databases">
        <title>The genome of Eucalyptus grandis.</title>
        <authorList>
            <person name="Schmutz J."/>
            <person name="Hayes R."/>
            <person name="Myburg A."/>
            <person name="Tuskan G."/>
            <person name="Grattapaglia D."/>
            <person name="Rokhsar D.S."/>
        </authorList>
    </citation>
    <scope>NUCLEOTIDE SEQUENCE</scope>
    <source>
        <tissue evidence="2">Leaf extractions</tissue>
    </source>
</reference>
<gene>
    <name evidence="2" type="ORF">EUGRSUZ_H03473</name>
</gene>
<organism evidence="2">
    <name type="scientific">Eucalyptus grandis</name>
    <name type="common">Flooded gum</name>
    <dbReference type="NCBI Taxonomy" id="71139"/>
    <lineage>
        <taxon>Eukaryota</taxon>
        <taxon>Viridiplantae</taxon>
        <taxon>Streptophyta</taxon>
        <taxon>Embryophyta</taxon>
        <taxon>Tracheophyta</taxon>
        <taxon>Spermatophyta</taxon>
        <taxon>Magnoliopsida</taxon>
        <taxon>eudicotyledons</taxon>
        <taxon>Gunneridae</taxon>
        <taxon>Pentapetalae</taxon>
        <taxon>rosids</taxon>
        <taxon>malvids</taxon>
        <taxon>Myrtales</taxon>
        <taxon>Myrtaceae</taxon>
        <taxon>Myrtoideae</taxon>
        <taxon>Eucalypteae</taxon>
        <taxon>Eucalyptus</taxon>
    </lineage>
</organism>
<feature type="transmembrane region" description="Helical" evidence="1">
    <location>
        <begin position="20"/>
        <end position="37"/>
    </location>
</feature>
<accession>A0A059B3Z1</accession>
<dbReference type="EMBL" id="KK198760">
    <property type="protein sequence ID" value="KCW60749.1"/>
    <property type="molecule type" value="Genomic_DNA"/>
</dbReference>
<sequence>MLTGQPSRRRGWSGWEKQTLGAWLACLSNFIVIFRWVKLKGQMTILHKPWFEVLTYLDNVGDSSDFIQKGLSKLLRCLFQLEQSH</sequence>
<dbReference type="Gramene" id="KCW60749">
    <property type="protein sequence ID" value="KCW60749"/>
    <property type="gene ID" value="EUGRSUZ_H03473"/>
</dbReference>
<protein>
    <submittedName>
        <fullName evidence="2">Uncharacterized protein</fullName>
    </submittedName>
</protein>
<proteinExistence type="predicted"/>
<evidence type="ECO:0000256" key="1">
    <source>
        <dbReference type="SAM" id="Phobius"/>
    </source>
</evidence>
<dbReference type="AlphaFoldDB" id="A0A059B3Z1"/>